<dbReference type="RefSeq" id="WP_210155663.1">
    <property type="nucleotide sequence ID" value="NZ_JAFCNB010000005.1"/>
</dbReference>
<name>A0A941AQ51_9ACTN</name>
<keyword evidence="2" id="KW-0479">Metal-binding</keyword>
<dbReference type="NCBIfam" id="NF041718">
    <property type="entry name" value="rSAM_phane_AMC"/>
    <property type="match status" value="1"/>
</dbReference>
<dbReference type="InterPro" id="IPR023867">
    <property type="entry name" value="Sulphatase_maturase_rSAM"/>
</dbReference>
<dbReference type="PANTHER" id="PTHR43273">
    <property type="entry name" value="ANAEROBIC SULFATASE-MATURATING ENZYME HOMOLOG ASLB-RELATED"/>
    <property type="match status" value="1"/>
</dbReference>
<gene>
    <name evidence="6" type="ORF">JOL79_11075</name>
</gene>
<dbReference type="InterPro" id="IPR013785">
    <property type="entry name" value="Aldolase_TIM"/>
</dbReference>
<protein>
    <submittedName>
        <fullName evidence="6">Radical SAM protein</fullName>
    </submittedName>
</protein>
<dbReference type="SFLD" id="SFLDG01072">
    <property type="entry name" value="dehydrogenase_like"/>
    <property type="match status" value="1"/>
</dbReference>
<proteinExistence type="predicted"/>
<dbReference type="EMBL" id="JAFCNB010000005">
    <property type="protein sequence ID" value="MBP2704354.1"/>
    <property type="molecule type" value="Genomic_DNA"/>
</dbReference>
<feature type="domain" description="Radical SAM core" evidence="5">
    <location>
        <begin position="11"/>
        <end position="245"/>
    </location>
</feature>
<comment type="caution">
    <text evidence="6">The sequence shown here is derived from an EMBL/GenBank/DDBJ whole genome shotgun (WGS) entry which is preliminary data.</text>
</comment>
<reference evidence="6" key="1">
    <citation type="submission" date="2021-02" db="EMBL/GenBank/DDBJ databases">
        <title>Draft genome sequence of Microbispora sp. RL4-1S isolated from rice leaves in Thailand.</title>
        <authorList>
            <person name="Muangham S."/>
            <person name="Duangmal K."/>
        </authorList>
    </citation>
    <scope>NUCLEOTIDE SEQUENCE</scope>
    <source>
        <strain evidence="6">RL4-1S</strain>
    </source>
</reference>
<dbReference type="GO" id="GO:0016491">
    <property type="term" value="F:oxidoreductase activity"/>
    <property type="evidence" value="ECO:0007669"/>
    <property type="project" value="InterPro"/>
</dbReference>
<evidence type="ECO:0000313" key="6">
    <source>
        <dbReference type="EMBL" id="MBP2704354.1"/>
    </source>
</evidence>
<evidence type="ECO:0000256" key="1">
    <source>
        <dbReference type="ARBA" id="ARBA00022691"/>
    </source>
</evidence>
<dbReference type="GO" id="GO:0046872">
    <property type="term" value="F:metal ion binding"/>
    <property type="evidence" value="ECO:0007669"/>
    <property type="project" value="UniProtKB-KW"/>
</dbReference>
<dbReference type="Proteomes" id="UP000674234">
    <property type="component" value="Unassembled WGS sequence"/>
</dbReference>
<evidence type="ECO:0000259" key="5">
    <source>
        <dbReference type="PROSITE" id="PS51918"/>
    </source>
</evidence>
<keyword evidence="4" id="KW-0411">Iron-sulfur</keyword>
<dbReference type="PANTHER" id="PTHR43273:SF8">
    <property type="entry name" value="RADICAL SAM DOMAIN PROTEIN"/>
    <property type="match status" value="1"/>
</dbReference>
<dbReference type="SUPFAM" id="SSF102114">
    <property type="entry name" value="Radical SAM enzymes"/>
    <property type="match status" value="1"/>
</dbReference>
<organism evidence="6 7">
    <name type="scientific">Microbispora oryzae</name>
    <dbReference type="NCBI Taxonomy" id="2806554"/>
    <lineage>
        <taxon>Bacteria</taxon>
        <taxon>Bacillati</taxon>
        <taxon>Actinomycetota</taxon>
        <taxon>Actinomycetes</taxon>
        <taxon>Streptosporangiales</taxon>
        <taxon>Streptosporangiaceae</taxon>
        <taxon>Microbispora</taxon>
    </lineage>
</organism>
<dbReference type="Gene3D" id="3.20.20.70">
    <property type="entry name" value="Aldolase class I"/>
    <property type="match status" value="1"/>
</dbReference>
<keyword evidence="3" id="KW-0408">Iron</keyword>
<evidence type="ECO:0000256" key="3">
    <source>
        <dbReference type="ARBA" id="ARBA00023004"/>
    </source>
</evidence>
<dbReference type="CDD" id="cd01335">
    <property type="entry name" value="Radical_SAM"/>
    <property type="match status" value="1"/>
</dbReference>
<dbReference type="Pfam" id="PF04055">
    <property type="entry name" value="Radical_SAM"/>
    <property type="match status" value="1"/>
</dbReference>
<evidence type="ECO:0000256" key="4">
    <source>
        <dbReference type="ARBA" id="ARBA00023014"/>
    </source>
</evidence>
<dbReference type="InterPro" id="IPR007197">
    <property type="entry name" value="rSAM"/>
</dbReference>
<evidence type="ECO:0000313" key="7">
    <source>
        <dbReference type="Proteomes" id="UP000674234"/>
    </source>
</evidence>
<keyword evidence="7" id="KW-1185">Reference proteome</keyword>
<evidence type="ECO:0000256" key="2">
    <source>
        <dbReference type="ARBA" id="ARBA00022723"/>
    </source>
</evidence>
<dbReference type="SMART" id="SM00729">
    <property type="entry name" value="Elp3"/>
    <property type="match status" value="1"/>
</dbReference>
<dbReference type="GO" id="GO:0051536">
    <property type="term" value="F:iron-sulfur cluster binding"/>
    <property type="evidence" value="ECO:0007669"/>
    <property type="project" value="UniProtKB-KW"/>
</dbReference>
<dbReference type="SFLD" id="SFLDG01386">
    <property type="entry name" value="main_SPASM_domain-containing"/>
    <property type="match status" value="1"/>
</dbReference>
<dbReference type="SFLD" id="SFLDS00029">
    <property type="entry name" value="Radical_SAM"/>
    <property type="match status" value="1"/>
</dbReference>
<dbReference type="PROSITE" id="PS51918">
    <property type="entry name" value="RADICAL_SAM"/>
    <property type="match status" value="1"/>
</dbReference>
<dbReference type="InterPro" id="IPR058240">
    <property type="entry name" value="rSAM_sf"/>
</dbReference>
<accession>A0A941AQ51</accession>
<keyword evidence="1" id="KW-0949">S-adenosyl-L-methionine</keyword>
<dbReference type="SFLD" id="SFLDG01067">
    <property type="entry name" value="SPASM/twitch_domain_containing"/>
    <property type="match status" value="1"/>
</dbReference>
<dbReference type="InterPro" id="IPR006638">
    <property type="entry name" value="Elp3/MiaA/NifB-like_rSAM"/>
</dbReference>
<sequence length="386" mass="43066">MDERQEIGHWFGPPRTLVLQPTPLCNLSCSYCYLPHRTLSQRMPPEVLHAVASSAEKLTDRGGRIDIVWHGGEPLTVGVSRFAEMLAPFESLRLQRRITHYVQTNAVLLNERWCELLSGHGVRVGVSIDGPAPLNARRVDLRGQPSFARALRGIRTLHDHAIPFSIITVVGADGIAQPEPLLDFLARLDPHSIGLNIEELEGVNTTAPPITPRQAEEFWARVAAWSVQPGHLPVLRDVQRIANYLRLIRLGQHQAWGSRRLDPIPTIAWNGDVVLLSPELAGITDQAYGDFIAGNVRDQSIPAMLATAHRLRYVREFMAGLRACRDTCTFWDFCRGAQAGNRYFEHGTFSATETTYCRLTRQALITALAHTATKERHDTAAGPRDH</sequence>
<dbReference type="AlphaFoldDB" id="A0A941AQ51"/>